<feature type="disulfide bond" evidence="15">
    <location>
        <begin position="2034"/>
        <end position="2046"/>
    </location>
</feature>
<feature type="repeat" description="LDL-receptor class B" evidence="16">
    <location>
        <begin position="2538"/>
        <end position="2580"/>
    </location>
</feature>
<keyword evidence="13" id="KW-0325">Glycoprotein</keyword>
<dbReference type="PROSITE" id="PS01186">
    <property type="entry name" value="EGF_2"/>
    <property type="match status" value="1"/>
</dbReference>
<feature type="disulfide bond" evidence="15">
    <location>
        <begin position="2336"/>
        <end position="2351"/>
    </location>
</feature>
<feature type="disulfide bond" evidence="15">
    <location>
        <begin position="1951"/>
        <end position="1963"/>
    </location>
</feature>
<feature type="disulfide bond" evidence="15">
    <location>
        <begin position="1135"/>
        <end position="1150"/>
    </location>
</feature>
<evidence type="ECO:0000256" key="1">
    <source>
        <dbReference type="ARBA" id="ARBA00004251"/>
    </source>
</evidence>
<comment type="subcellular location">
    <subcellularLocation>
        <location evidence="1">Cell membrane</location>
        <topology evidence="1">Single-pass type I membrane protein</topology>
    </subcellularLocation>
</comment>
<feature type="domain" description="EGF-like" evidence="18">
    <location>
        <begin position="2672"/>
        <end position="2707"/>
    </location>
</feature>
<feature type="disulfide bond" evidence="14">
    <location>
        <begin position="2990"/>
        <end position="3000"/>
    </location>
</feature>
<dbReference type="FunFam" id="4.10.400.10:FF:000034">
    <property type="entry name" value="Low-density lipoprotein receptor-related protein 2"/>
    <property type="match status" value="1"/>
</dbReference>
<feature type="domain" description="EGF-like" evidence="18">
    <location>
        <begin position="2838"/>
        <end position="2871"/>
    </location>
</feature>
<feature type="disulfide bond" evidence="15">
    <location>
        <begin position="1255"/>
        <end position="1270"/>
    </location>
</feature>
<feature type="transmembrane region" description="Helical" evidence="17">
    <location>
        <begin position="3084"/>
        <end position="3110"/>
    </location>
</feature>
<evidence type="ECO:0000256" key="16">
    <source>
        <dbReference type="PROSITE-ProRule" id="PRU00461"/>
    </source>
</evidence>
<dbReference type="FunFam" id="4.10.400.10:FF:000119">
    <property type="entry name" value="Suppressor of tumorigenicity 14 protein homolog"/>
    <property type="match status" value="1"/>
</dbReference>
<dbReference type="InterPro" id="IPR000152">
    <property type="entry name" value="EGF-type_Asp/Asn_hydroxyl_site"/>
</dbReference>
<evidence type="ECO:0000256" key="2">
    <source>
        <dbReference type="ARBA" id="ARBA00022475"/>
    </source>
</evidence>
<feature type="repeat" description="LDL-receptor class B" evidence="16">
    <location>
        <begin position="1685"/>
        <end position="1727"/>
    </location>
</feature>
<dbReference type="InterPro" id="IPR013658">
    <property type="entry name" value="SGL"/>
</dbReference>
<dbReference type="InterPro" id="IPR001881">
    <property type="entry name" value="EGF-like_Ca-bd_dom"/>
</dbReference>
<dbReference type="GO" id="GO:0005886">
    <property type="term" value="C:plasma membrane"/>
    <property type="evidence" value="ECO:0007669"/>
    <property type="project" value="UniProtKB-SubCell"/>
</dbReference>
<dbReference type="InterPro" id="IPR023415">
    <property type="entry name" value="LDLR_class-A_CS"/>
</dbReference>
<dbReference type="PANTHER" id="PTHR22722">
    <property type="entry name" value="LOW-DENSITY LIPOPROTEIN RECEPTOR-RELATED PROTEIN 2-RELATED"/>
    <property type="match status" value="1"/>
</dbReference>
<feature type="disulfide bond" evidence="14">
    <location>
        <begin position="2971"/>
        <end position="2980"/>
    </location>
</feature>
<keyword evidence="11 14" id="KW-1015">Disulfide bond</keyword>
<dbReference type="SUPFAM" id="SSF57424">
    <property type="entry name" value="LDL receptor-like module"/>
    <property type="match status" value="22"/>
</dbReference>
<dbReference type="SMART" id="SM00181">
    <property type="entry name" value="EGF"/>
    <property type="match status" value="21"/>
</dbReference>
<feature type="disulfide bond" evidence="15">
    <location>
        <begin position="1123"/>
        <end position="1141"/>
    </location>
</feature>
<dbReference type="PROSITE" id="PS00010">
    <property type="entry name" value="ASX_HYDROXYL"/>
    <property type="match status" value="2"/>
</dbReference>
<dbReference type="Gene3D" id="2.120.10.30">
    <property type="entry name" value="TolB, C-terminal domain"/>
    <property type="match status" value="6"/>
</dbReference>
<feature type="disulfide bond" evidence="15">
    <location>
        <begin position="1486"/>
        <end position="1504"/>
    </location>
</feature>
<dbReference type="Proteomes" id="UP001566132">
    <property type="component" value="Unassembled WGS sequence"/>
</dbReference>
<feature type="repeat" description="LDL-receptor class B" evidence="16">
    <location>
        <begin position="538"/>
        <end position="580"/>
    </location>
</feature>
<feature type="disulfide bond" evidence="15">
    <location>
        <begin position="1082"/>
        <end position="1100"/>
    </location>
</feature>
<feature type="disulfide bond" evidence="15">
    <location>
        <begin position="2074"/>
        <end position="2086"/>
    </location>
</feature>
<dbReference type="FunFam" id="2.120.10.30:FF:000241">
    <property type="entry name" value="Low-density lipoprotein receptor-related protein 6"/>
    <property type="match status" value="4"/>
</dbReference>
<keyword evidence="10 17" id="KW-0472">Membrane</keyword>
<accession>A0ABD1ETY8</accession>
<evidence type="ECO:0000259" key="18">
    <source>
        <dbReference type="PROSITE" id="PS50026"/>
    </source>
</evidence>
<dbReference type="PROSITE" id="PS50026">
    <property type="entry name" value="EGF_3"/>
    <property type="match status" value="9"/>
</dbReference>
<feature type="disulfide bond" evidence="15">
    <location>
        <begin position="1172"/>
        <end position="1187"/>
    </location>
</feature>
<dbReference type="PROSITE" id="PS00022">
    <property type="entry name" value="EGF_1"/>
    <property type="match status" value="6"/>
</dbReference>
<dbReference type="SMART" id="SM00135">
    <property type="entry name" value="LY"/>
    <property type="match status" value="21"/>
</dbReference>
<feature type="domain" description="EGF-like" evidence="18">
    <location>
        <begin position="1556"/>
        <end position="1592"/>
    </location>
</feature>
<name>A0ABD1ETY8_HYPHA</name>
<feature type="disulfide bond" evidence="14">
    <location>
        <begin position="2861"/>
        <end position="2870"/>
    </location>
</feature>
<feature type="repeat" description="LDL-receptor class B" evidence="16">
    <location>
        <begin position="938"/>
        <end position="980"/>
    </location>
</feature>
<dbReference type="FunFam" id="2.120.10.30:FF:000035">
    <property type="entry name" value="Low-density lipoprotein receptor-related protein 2"/>
    <property type="match status" value="1"/>
</dbReference>
<keyword evidence="7" id="KW-0677">Repeat</keyword>
<dbReference type="SUPFAM" id="SSF57196">
    <property type="entry name" value="EGF/Laminin"/>
    <property type="match status" value="9"/>
</dbReference>
<keyword evidence="3 14" id="KW-0245">EGF-like domain</keyword>
<feature type="disulfide bond" evidence="14">
    <location>
        <begin position="3052"/>
        <end position="3061"/>
    </location>
</feature>
<feature type="disulfide bond" evidence="14">
    <location>
        <begin position="2754"/>
        <end position="2764"/>
    </location>
</feature>
<feature type="disulfide bond" evidence="15">
    <location>
        <begin position="2236"/>
        <end position="2248"/>
    </location>
</feature>
<feature type="disulfide bond" evidence="15">
    <location>
        <begin position="1438"/>
        <end position="1450"/>
    </location>
</feature>
<feature type="disulfide bond" evidence="15">
    <location>
        <begin position="1116"/>
        <end position="1128"/>
    </location>
</feature>
<feature type="disulfide bond" evidence="14">
    <location>
        <begin position="2676"/>
        <end position="2686"/>
    </location>
</feature>
<dbReference type="CDD" id="cd00112">
    <property type="entry name" value="LDLa"/>
    <property type="match status" value="22"/>
</dbReference>
<sequence>MRRIYWVDARADYIRTCDYNGHDHHEVISNHEYLSHPFAISLFENYVYWTDWRSNNVMRANKWTGGDVKVIQRTLTQPFDIKVMHPSRQPPGNNPCGTNNGGCSHLCLIHTNETYKCDCPHISRLSKDNKTCVNNERVLLIARNHEIRGVDIEQPYYYTIPTISLPHALNPIQLEFYGKNKTLLWADSQNGLDEVKRSNLTHGPVQTLIDTTSYRLTGLAVDWISKLLFVSSQNGIAVSNLNGEYSWVLLENEQILSVAVFPNQGKVYWIREINGSEAVLESSGMDGSMRKTLVSNLAIESKNLVVDIDSYRLYWISRFQVFYSNLNGSNVTKLNLPLNSTVTVIAIYKNKIYYSDDTHHIIYVADKTTIVNSSSIEALRNGTHGVLALRIYDPKEQKGIHPCHLKNGGCQHLCIPSGKISHVCKCATGYLQDMEDTRRCNAIDDFIFLSVKWDLRGLPLNKSKDIKVLGPIAMILSADAIDFLASEDLLFWADTDQGQIMKIKRDGTQRGFILDQTEVFENISVDWLTCFAVDWVAKNIYWCDSKRGTISVAHLDGTNEHVLLSTDTLKPNAIALDPVNGIMVWAQQNKLEIATLDGQNRRVLLDKNKKFSDIALDPKNRQIYFCDPLSMTIERIKYDGGNHSVLLNNNTVEVPISLTFFDDILYWMDTKNNGSIRNAPISNLSDVTTLEDNLSASVGDIQVYSKRKQGGTNVCAKNNGGCAQLCLFNGTHGVCVCSHGTLTPDGKSCKPLDSFLMFTRVVSIDSIDMRGDKDSFNSPYPIIKNSAYIKNTIGLSFSYKYQRLFYSDIQRGSINAVFFNGSDHRIIVEKQGSVEGIAYEQLGNALYWTCNNDATVNRVNLTDQLTNSSAVETIVRLRSQDKLRGIAVDSCGQRVYFGNWNDRQPSIERVFFTGYGRSSIIKTDIRMPNGITLDHKAQKLYWGDARLDKIERCEYDGTKRVVLAKVTPQHPFGLAIYGDFIYWTDWILHAVIRADKYTGQYSVFLRRDVTRPMGIVAIANDTEDCFSNPCLINNGGCEEFCELSASAQLQCSCREGRILQSDGRCYNAGVVDCASSNNSFRCSDGGCIPFHLTCDGIPHCADRSDEEPAYCGYRKCPVGWLKCLNKKCVPFNATCNGVDDCGDSTDERNCTCPEDEYFRCDSGECVLRSVRCDSDPDCRDNSDEIGCPKTSCTTPDFVNCNQTTSCIHKDWICDGENDCWDNSDEMNCTIVTKPCDWAIEWQCRSGKCINATMRCNGKRDCEDGSDEMHCGFNAACPTDHFRCVSDGTCIPKSWYCNGRQDCRDESDEFDCKHQCGAGKFQCSNNDCIPKSWQCDGTPDCPDQSDETEHCRHTECTKQEYRCNSTGRCIPRSWLCDGESDCENGQDERPEEGCNVKIACNDQQFQCINGQCINPSYYCDGDKDCNDGSDEPNHCYKTCSAGEFRCKNGKCILELHKCNRIDDCGDGSDEEKCQSEEYCHSKEWFQCANGVCINETLLCNGENNCGDFSDEHQCSVNECDATPKICSHICVDKTVGYECLCRPGYKVSSKNRHHCEDIDECLERPCSQVCKNTKGSYHCSCHHNYIKVGNSCEANSDIKVTLLLANRYYIREIDLGGNLNLIAHNLTNAVALDYDWATQCIYWSDVTQFGSTIKRLCDYRKNSTAQMLHSSTLQNPDGLAVDWVGRNLYWCDKGTDTIEVSSLDGKHRRILHSKDLEEPRAIALDPINRYMYWTDWGTRVHIGKSGMDGSDPKIIVNKNLGWPNALTISHETNEIFWADAREDYIAVADFEISNIKIIASRDKNPNLALHHVFAIDVWEDYVFWTDWETKSVEKCHKYTGENCSKILYTVHRPMDVRVVHPFRQPKVKNNPCDTANCSALCLLSPKEPYYVCQCPENYVLGKDGRNCEANCTTSHFECKSSYKCVPFWWKCDTQDDCGDGSDEPEDCPPFKCLPGQYQCKNGQCIHPGDLCNGVNNCGDNSDEKDCDRYTCLNTQFRCEGNATIPPRCIPNSMRCNKVPNCPLGEDELNCPPVTCPTNQFKCNNDKCIPSVWVCDKDHDCADGSDEMQECKARTCSPDHFRCKSGRCIPLSWKCDGDPDCGEEEDEPLTCSQTEFHTCEPTYFRCNNNKCIPGRWRCDYDNDCGDGSDEVDCVPRICSESEFRCGNGKCIRGSMKCDGEFQCEDRSDEADCDAHQCKQNEFQCFNPKICIFKEWRCDGEIDCSDGSDEMHCANMTACPQNGFRCQNGICINSDWQCDGQNDCDDGSDESNCFSHVCRSNRFRCQNHKCVPLSELCDGTTQCGENSDEDKHICKRYGLCPSGQFLCKNERCVSKEERCDGRNDCGDNSDEIDCDLSACKWNSCSQICIESRLNGTHCKCGEGYRLVRHTGQCQAEGELAELVLASEAELRLISPYKMGDINKMKKTQAIAPGYKVDSMDILYGKKQAEAFWTDHQNKRVQAMVIQINESNRTNRDADVARTVLSNLKGPRGIALDWSAKRIYITDFSRLLVADLEGKFNYTLLSGDLQDPRDVVVAPGEGLMFWAEWGSFPRIEKANMDGTARTVLVDNLRWPTGLAIDYPTKRLYWCDPKAATVESIEFDGKSRHLIKRFNSSSGIRPFKLEVFEDNLFITTYRKHDVIRINKFGIGDVVHLALGLTRISDMLVLQENKRPKVNNICNDFCSNNEFCLLTPKGASCVCPHGYVNDSFTCKEITPNSVQNCPLNCNIGLCKIEPGKGPFCACPPLYAGDRCQHYRCSQHCKNGGICIQDISWNGTFLVSSDDKDKPPLKCICPPQWYGKRCEKRLPLCNDFCNNGGTCNLLRGLPHCTCKDGFMGFRCQHCTNFDCGNGGSCVVVNSTLSCSCSQGYSGEHCENSMCGPHGQVSTLSNGPKSISCECQEGYSGEHCEIDRCGGLCQNGGTCLSSTLECVCPPEFTGSRCEKQLCGSTNICCPNGGCQNNGTCVKIKGEKICNCTLGYGGKNCEIDVGPSSRCPNYCGNKGICQVMSITDSPTCKCLPYWSGSSCEIPHPSICNAFCKNGATCTITEDPYPQCTCTPDYTGTTCTILRDPQVLNTSQQDTIHGGRNIWIPIAWALAVILIVLAIGLVGFEYVFRRRTVFTHERLQENDFNNPMYQDRDAEPFTLNADRAGNFANPVYESMYNGSTSGREEKAVLLEHTADETPPRSTEES</sequence>
<dbReference type="Gene3D" id="2.10.25.10">
    <property type="entry name" value="Laminin"/>
    <property type="match status" value="10"/>
</dbReference>
<organism evidence="19 20">
    <name type="scientific">Hypothenemus hampei</name>
    <name type="common">Coffee berry borer</name>
    <dbReference type="NCBI Taxonomy" id="57062"/>
    <lineage>
        <taxon>Eukaryota</taxon>
        <taxon>Metazoa</taxon>
        <taxon>Ecdysozoa</taxon>
        <taxon>Arthropoda</taxon>
        <taxon>Hexapoda</taxon>
        <taxon>Insecta</taxon>
        <taxon>Pterygota</taxon>
        <taxon>Neoptera</taxon>
        <taxon>Endopterygota</taxon>
        <taxon>Coleoptera</taxon>
        <taxon>Polyphaga</taxon>
        <taxon>Cucujiformia</taxon>
        <taxon>Curculionidae</taxon>
        <taxon>Scolytinae</taxon>
        <taxon>Hypothenemus</taxon>
    </lineage>
</organism>
<dbReference type="FunFam" id="2.10.25.10:FF:000009">
    <property type="entry name" value="Low-density lipoprotein receptor isoform 1"/>
    <property type="match status" value="1"/>
</dbReference>
<evidence type="ECO:0000256" key="10">
    <source>
        <dbReference type="ARBA" id="ARBA00023136"/>
    </source>
</evidence>
<feature type="disulfide bond" evidence="15">
    <location>
        <begin position="2175"/>
        <end position="2190"/>
    </location>
</feature>
<feature type="domain" description="EGF-like" evidence="18">
    <location>
        <begin position="2905"/>
        <end position="2938"/>
    </location>
</feature>
<evidence type="ECO:0000256" key="9">
    <source>
        <dbReference type="ARBA" id="ARBA00022989"/>
    </source>
</evidence>
<feature type="disulfide bond" evidence="15">
    <location>
        <begin position="2081"/>
        <end position="2099"/>
    </location>
</feature>
<feature type="disulfide bond" evidence="14">
    <location>
        <begin position="3013"/>
        <end position="3022"/>
    </location>
</feature>
<feature type="disulfide bond" evidence="14">
    <location>
        <begin position="2909"/>
        <end position="2919"/>
    </location>
</feature>
<dbReference type="FunFam" id="4.10.400.10:FF:000007">
    <property type="entry name" value="Low density lipoprotein receptor-related protein 1"/>
    <property type="match status" value="1"/>
</dbReference>
<feature type="disulfide bond" evidence="15">
    <location>
        <begin position="1498"/>
        <end position="1513"/>
    </location>
</feature>
<feature type="disulfide bond" evidence="15">
    <location>
        <begin position="1406"/>
        <end position="1424"/>
    </location>
</feature>
<keyword evidence="20" id="KW-1185">Reference proteome</keyword>
<evidence type="ECO:0000256" key="7">
    <source>
        <dbReference type="ARBA" id="ARBA00022737"/>
    </source>
</evidence>
<feature type="disulfide bond" evidence="15">
    <location>
        <begin position="2156"/>
        <end position="2168"/>
    </location>
</feature>
<dbReference type="InterPro" id="IPR000742">
    <property type="entry name" value="EGF"/>
</dbReference>
<feature type="disulfide bond" evidence="14">
    <location>
        <begin position="2827"/>
        <end position="2836"/>
    </location>
</feature>
<feature type="domain" description="EGF-like" evidence="18">
    <location>
        <begin position="2802"/>
        <end position="2837"/>
    </location>
</feature>
<feature type="disulfide bond" evidence="15">
    <location>
        <begin position="2124"/>
        <end position="2142"/>
    </location>
</feature>
<evidence type="ECO:0000256" key="3">
    <source>
        <dbReference type="ARBA" id="ARBA00022536"/>
    </source>
</evidence>
<feature type="disulfide bond" evidence="15">
    <location>
        <begin position="1213"/>
        <end position="1228"/>
    </location>
</feature>
<dbReference type="Pfam" id="PF12662">
    <property type="entry name" value="cEGF"/>
    <property type="match status" value="1"/>
</dbReference>
<feature type="disulfide bond" evidence="15">
    <location>
        <begin position="2275"/>
        <end position="2287"/>
    </location>
</feature>
<evidence type="ECO:0000256" key="14">
    <source>
        <dbReference type="PROSITE-ProRule" id="PRU00076"/>
    </source>
</evidence>
<dbReference type="PANTHER" id="PTHR22722:SF5">
    <property type="entry name" value="LOW-DENSITY LIPOPROTEIN RECEPTOR-RELATED PROTEIN 1B"/>
    <property type="match status" value="1"/>
</dbReference>
<keyword evidence="6" id="KW-0732">Signal</keyword>
<evidence type="ECO:0000256" key="6">
    <source>
        <dbReference type="ARBA" id="ARBA00022729"/>
    </source>
</evidence>
<dbReference type="PROSITE" id="PS51120">
    <property type="entry name" value="LDLRB"/>
    <property type="match status" value="6"/>
</dbReference>
<keyword evidence="2" id="KW-1003">Cell membrane</keyword>
<feature type="disulfide bond" evidence="14">
    <location>
        <begin position="2928"/>
        <end position="2937"/>
    </location>
</feature>
<dbReference type="CDD" id="cd00054">
    <property type="entry name" value="EGF_CA"/>
    <property type="match status" value="1"/>
</dbReference>
<dbReference type="InterPro" id="IPR051221">
    <property type="entry name" value="LDLR-related"/>
</dbReference>
<feature type="disulfide bond" evidence="15">
    <location>
        <begin position="1958"/>
        <end position="1976"/>
    </location>
</feature>
<evidence type="ECO:0000313" key="19">
    <source>
        <dbReference type="EMBL" id="KAL1502195.1"/>
    </source>
</evidence>
<comment type="caution">
    <text evidence="19">The sequence shown here is derived from an EMBL/GenBank/DDBJ whole genome shotgun (WGS) entry which is preliminary data.</text>
</comment>
<feature type="disulfide bond" evidence="15">
    <location>
        <begin position="2117"/>
        <end position="2129"/>
    </location>
</feature>
<feature type="domain" description="EGF-like" evidence="18">
    <location>
        <begin position="2944"/>
        <end position="2981"/>
    </location>
</feature>
<feature type="disulfide bond" evidence="15">
    <location>
        <begin position="1243"/>
        <end position="1261"/>
    </location>
</feature>
<feature type="disulfide bond" evidence="15">
    <location>
        <begin position="2243"/>
        <end position="2261"/>
    </location>
</feature>
<feature type="disulfide bond" evidence="15">
    <location>
        <begin position="2255"/>
        <end position="2270"/>
    </location>
</feature>
<dbReference type="SMART" id="SM00192">
    <property type="entry name" value="LDLa"/>
    <property type="match status" value="22"/>
</dbReference>
<evidence type="ECO:0000256" key="11">
    <source>
        <dbReference type="ARBA" id="ARBA00023157"/>
    </source>
</evidence>
<feature type="disulfide bond" evidence="15">
    <location>
        <begin position="2014"/>
        <end position="2029"/>
    </location>
</feature>
<feature type="domain" description="EGF-like" evidence="18">
    <location>
        <begin position="2750"/>
        <end position="2800"/>
    </location>
</feature>
<dbReference type="Pfam" id="PF08450">
    <property type="entry name" value="SGL"/>
    <property type="match status" value="1"/>
</dbReference>
<evidence type="ECO:0000256" key="15">
    <source>
        <dbReference type="PROSITE-ProRule" id="PRU00124"/>
    </source>
</evidence>
<dbReference type="EMBL" id="JBDJPC010000005">
    <property type="protein sequence ID" value="KAL1502195.1"/>
    <property type="molecule type" value="Genomic_DNA"/>
</dbReference>
<feature type="disulfide bond" evidence="14">
    <location>
        <begin position="2790"/>
        <end position="2799"/>
    </location>
</feature>
<dbReference type="InterPro" id="IPR036055">
    <property type="entry name" value="LDL_receptor-like_sf"/>
</dbReference>
<feature type="disulfide bond" evidence="14">
    <location>
        <begin position="2994"/>
        <end position="3011"/>
    </location>
</feature>
<dbReference type="InterPro" id="IPR000033">
    <property type="entry name" value="LDLR_classB_rpt"/>
</dbReference>
<dbReference type="FunFam" id="4.10.400.10:FF:000011">
    <property type="entry name" value="Low-density lipoprotein receptor-related protein 1"/>
    <property type="match status" value="2"/>
</dbReference>
<dbReference type="PROSITE" id="PS01187">
    <property type="entry name" value="EGF_CA"/>
    <property type="match status" value="1"/>
</dbReference>
<evidence type="ECO:0000256" key="17">
    <source>
        <dbReference type="SAM" id="Phobius"/>
    </source>
</evidence>
<gene>
    <name evidence="19" type="ORF">ABEB36_007373</name>
</gene>
<feature type="disulfide bond" evidence="15">
    <location>
        <begin position="1970"/>
        <end position="1985"/>
    </location>
</feature>
<dbReference type="FunFam" id="4.10.400.10:FF:000065">
    <property type="entry name" value="Transmembrane protease serine 7"/>
    <property type="match status" value="1"/>
</dbReference>
<keyword evidence="12" id="KW-0675">Receptor</keyword>
<evidence type="ECO:0000256" key="4">
    <source>
        <dbReference type="ARBA" id="ARBA00022583"/>
    </source>
</evidence>
<dbReference type="GO" id="GO:0006897">
    <property type="term" value="P:endocytosis"/>
    <property type="evidence" value="ECO:0007669"/>
    <property type="project" value="UniProtKB-KW"/>
</dbReference>
<dbReference type="InterPro" id="IPR002172">
    <property type="entry name" value="LDrepeatLR_classA_rpt"/>
</dbReference>
<keyword evidence="5 17" id="KW-0812">Transmembrane</keyword>
<proteinExistence type="predicted"/>
<dbReference type="InterPro" id="IPR011042">
    <property type="entry name" value="6-blade_b-propeller_TolB-like"/>
</dbReference>
<feature type="domain" description="EGF-like" evidence="18">
    <location>
        <begin position="2986"/>
        <end position="3023"/>
    </location>
</feature>
<feature type="disulfide bond" evidence="15">
    <location>
        <begin position="1322"/>
        <end position="1340"/>
    </location>
</feature>
<dbReference type="SUPFAM" id="SSF57184">
    <property type="entry name" value="Growth factor receptor domain"/>
    <property type="match status" value="1"/>
</dbReference>
<protein>
    <recommendedName>
        <fullName evidence="18">EGF-like domain-containing protein</fullName>
    </recommendedName>
</protein>
<keyword evidence="9 17" id="KW-1133">Transmembrane helix</keyword>
<dbReference type="PRINTS" id="PR00261">
    <property type="entry name" value="LDLRECEPTOR"/>
</dbReference>
<evidence type="ECO:0000256" key="12">
    <source>
        <dbReference type="ARBA" id="ARBA00023170"/>
    </source>
</evidence>
<feature type="disulfide bond" evidence="15">
    <location>
        <begin position="1457"/>
        <end position="1472"/>
    </location>
</feature>
<dbReference type="InterPro" id="IPR018097">
    <property type="entry name" value="EGF_Ca-bd_CS"/>
</dbReference>
<feature type="repeat" description="LDL-receptor class B" evidence="16">
    <location>
        <begin position="1728"/>
        <end position="1771"/>
    </location>
</feature>
<evidence type="ECO:0000313" key="20">
    <source>
        <dbReference type="Proteomes" id="UP001566132"/>
    </source>
</evidence>
<dbReference type="SUPFAM" id="SSF63825">
    <property type="entry name" value="YWTD domain"/>
    <property type="match status" value="6"/>
</dbReference>
<keyword evidence="8" id="KW-0106">Calcium</keyword>
<feature type="disulfide bond" evidence="15">
    <location>
        <begin position="1399"/>
        <end position="1411"/>
    </location>
</feature>
<feature type="disulfide bond" evidence="15">
    <location>
        <begin position="1445"/>
        <end position="1463"/>
    </location>
</feature>
<dbReference type="SMART" id="SM00179">
    <property type="entry name" value="EGF_CA"/>
    <property type="match status" value="5"/>
</dbReference>
<dbReference type="Pfam" id="PF00058">
    <property type="entry name" value="Ldl_recept_b"/>
    <property type="match status" value="4"/>
</dbReference>
<feature type="repeat" description="LDL-receptor class B" evidence="16">
    <location>
        <begin position="2"/>
        <end position="46"/>
    </location>
</feature>
<feature type="disulfide bond" evidence="15">
    <location>
        <begin position="2215"/>
        <end position="2230"/>
    </location>
</feature>
<evidence type="ECO:0000256" key="5">
    <source>
        <dbReference type="ARBA" id="ARBA00022692"/>
    </source>
</evidence>
<feature type="disulfide bond" evidence="14">
    <location>
        <begin position="2806"/>
        <end position="2816"/>
    </location>
</feature>
<feature type="disulfide bond" evidence="15">
    <location>
        <begin position="1160"/>
        <end position="1178"/>
    </location>
</feature>
<feature type="disulfide bond" evidence="15">
    <location>
        <begin position="2136"/>
        <end position="2151"/>
    </location>
</feature>
<feature type="domain" description="EGF-like" evidence="18">
    <location>
        <begin position="3026"/>
        <end position="3062"/>
    </location>
</feature>
<feature type="disulfide bond" evidence="15">
    <location>
        <begin position="2324"/>
        <end position="2342"/>
    </location>
</feature>
<feature type="disulfide bond" evidence="15">
    <location>
        <begin position="2317"/>
        <end position="2329"/>
    </location>
</feature>
<feature type="disulfide bond" evidence="15">
    <location>
        <begin position="2163"/>
        <end position="2181"/>
    </location>
</feature>
<evidence type="ECO:0000256" key="8">
    <source>
        <dbReference type="ARBA" id="ARBA00022837"/>
    </source>
</evidence>
<dbReference type="Pfam" id="PF00057">
    <property type="entry name" value="Ldl_recept_a"/>
    <property type="match status" value="22"/>
</dbReference>
<keyword evidence="4" id="KW-0254">Endocytosis</keyword>
<evidence type="ECO:0000256" key="13">
    <source>
        <dbReference type="ARBA" id="ARBA00023180"/>
    </source>
</evidence>
<dbReference type="InterPro" id="IPR026823">
    <property type="entry name" value="cEGF"/>
</dbReference>
<reference evidence="19 20" key="1">
    <citation type="submission" date="2024-05" db="EMBL/GenBank/DDBJ databases">
        <title>Genetic variation in Jamaican populations of the coffee berry borer (Hypothenemus hampei).</title>
        <authorList>
            <person name="Errbii M."/>
            <person name="Myrie A."/>
        </authorList>
    </citation>
    <scope>NUCLEOTIDE SEQUENCE [LARGE SCALE GENOMIC DNA]</scope>
    <source>
        <strain evidence="19">JA-Hopewell-2020-01-JO</strain>
        <tissue evidence="19">Whole body</tissue>
    </source>
</reference>
<feature type="disulfide bond" evidence="15">
    <location>
        <begin position="2041"/>
        <end position="2059"/>
    </location>
</feature>
<feature type="disulfide bond" evidence="15">
    <location>
        <begin position="2282"/>
        <end position="2300"/>
    </location>
</feature>
<dbReference type="PROSITE" id="PS01209">
    <property type="entry name" value="LDLRA_1"/>
    <property type="match status" value="12"/>
</dbReference>
<dbReference type="PROSITE" id="PS50068">
    <property type="entry name" value="LDLRA_2"/>
    <property type="match status" value="22"/>
</dbReference>
<dbReference type="Gene3D" id="4.10.400.10">
    <property type="entry name" value="Low-density Lipoprotein Receptor"/>
    <property type="match status" value="22"/>
</dbReference>
<feature type="disulfide bond" evidence="14">
    <location>
        <begin position="3030"/>
        <end position="3040"/>
    </location>
</feature>
<comment type="caution">
    <text evidence="14">Lacks conserved residue(s) required for the propagation of feature annotation.</text>
</comment>
<feature type="disulfide bond" evidence="15">
    <location>
        <begin position="1315"/>
        <end position="1327"/>
    </location>
</feature>
<dbReference type="InterPro" id="IPR009030">
    <property type="entry name" value="Growth_fac_rcpt_cys_sf"/>
</dbReference>
<feature type="disulfide bond" evidence="15">
    <location>
        <begin position="1296"/>
        <end position="1311"/>
    </location>
</feature>